<keyword evidence="2" id="KW-0238">DNA-binding</keyword>
<dbReference type="SUPFAM" id="SSF143120">
    <property type="entry name" value="YefM-like"/>
    <property type="match status" value="1"/>
</dbReference>
<dbReference type="NCBIfam" id="TIGR01552">
    <property type="entry name" value="phd_fam"/>
    <property type="match status" value="1"/>
</dbReference>
<comment type="caution">
    <text evidence="6">The sequence shown here is derived from an EMBL/GenBank/DDBJ whole genome shotgun (WGS) entry which is preliminary data.</text>
</comment>
<evidence type="ECO:0000313" key="6">
    <source>
        <dbReference type="EMBL" id="MEZ0493483.1"/>
    </source>
</evidence>
<evidence type="ECO:0000259" key="5">
    <source>
        <dbReference type="Pfam" id="PF23359"/>
    </source>
</evidence>
<organism evidence="6 7">
    <name type="scientific">Kineococcus mangrovi</name>
    <dbReference type="NCBI Taxonomy" id="1660183"/>
    <lineage>
        <taxon>Bacteria</taxon>
        <taxon>Bacillati</taxon>
        <taxon>Actinomycetota</taxon>
        <taxon>Actinomycetes</taxon>
        <taxon>Kineosporiales</taxon>
        <taxon>Kineosporiaceae</taxon>
        <taxon>Kineococcus</taxon>
    </lineage>
</organism>
<evidence type="ECO:0000256" key="4">
    <source>
        <dbReference type="SAM" id="MobiDB-lite"/>
    </source>
</evidence>
<sequence length="138" mass="15062">MTTIPLRELRNDYAGVLRRVEEGENFTITRDGQPVAQLSPYVAPHAPRRAVPVADLRTLLSRPAMTQEQVADLRADLAEADWAIPDPDEEAHEPAEPIASERAEDARAVREWAAANGITVAPRGPVATSLSTTDSEKK</sequence>
<dbReference type="Gene3D" id="3.40.1620.10">
    <property type="entry name" value="YefM-like domain"/>
    <property type="match status" value="1"/>
</dbReference>
<keyword evidence="7" id="KW-1185">Reference proteome</keyword>
<dbReference type="InterPro" id="IPR036625">
    <property type="entry name" value="E3-bd_dom_sf"/>
</dbReference>
<dbReference type="RefSeq" id="WP_370719723.1">
    <property type="nucleotide sequence ID" value="NZ_JBGGTQ010000006.1"/>
</dbReference>
<evidence type="ECO:0000256" key="3">
    <source>
        <dbReference type="RuleBase" id="RU362080"/>
    </source>
</evidence>
<gene>
    <name evidence="6" type="ORF">AB2L28_14690</name>
</gene>
<feature type="compositionally biased region" description="Basic and acidic residues" evidence="4">
    <location>
        <begin position="92"/>
        <end position="107"/>
    </location>
</feature>
<comment type="function">
    <text evidence="3">Antitoxin component of a type II toxin-antitoxin (TA) system.</text>
</comment>
<evidence type="ECO:0000256" key="1">
    <source>
        <dbReference type="ARBA" id="ARBA00009981"/>
    </source>
</evidence>
<name>A0ABV4I706_9ACTN</name>
<evidence type="ECO:0000256" key="2">
    <source>
        <dbReference type="ARBA" id="ARBA00023125"/>
    </source>
</evidence>
<feature type="domain" description="Lsr2 DNA-binding" evidence="5">
    <location>
        <begin position="102"/>
        <end position="124"/>
    </location>
</feature>
<dbReference type="EMBL" id="JBGGTQ010000006">
    <property type="protein sequence ID" value="MEZ0493483.1"/>
    <property type="molecule type" value="Genomic_DNA"/>
</dbReference>
<reference evidence="6 7" key="1">
    <citation type="submission" date="2024-07" db="EMBL/GenBank/DDBJ databases">
        <authorList>
            <person name="Thanompreechachai J."/>
            <person name="Duangmal K."/>
        </authorList>
    </citation>
    <scope>NUCLEOTIDE SEQUENCE [LARGE SCALE GENOMIC DNA]</scope>
    <source>
        <strain evidence="6 7">TBRC 1896</strain>
    </source>
</reference>
<protein>
    <recommendedName>
        <fullName evidence="3">Antitoxin</fullName>
    </recommendedName>
</protein>
<dbReference type="Gene3D" id="4.10.320.10">
    <property type="entry name" value="E3-binding domain"/>
    <property type="match status" value="1"/>
</dbReference>
<evidence type="ECO:0000313" key="7">
    <source>
        <dbReference type="Proteomes" id="UP001566476"/>
    </source>
</evidence>
<dbReference type="Pfam" id="PF23359">
    <property type="entry name" value="Lsr2_DNA-bd"/>
    <property type="match status" value="1"/>
</dbReference>
<dbReference type="InterPro" id="IPR006442">
    <property type="entry name" value="Antitoxin_Phd/YefM"/>
</dbReference>
<comment type="similarity">
    <text evidence="1 3">Belongs to the phD/YefM antitoxin family.</text>
</comment>
<accession>A0ABV4I706</accession>
<dbReference type="Pfam" id="PF02604">
    <property type="entry name" value="PhdYeFM_antitox"/>
    <property type="match status" value="1"/>
</dbReference>
<dbReference type="Proteomes" id="UP001566476">
    <property type="component" value="Unassembled WGS sequence"/>
</dbReference>
<feature type="region of interest" description="Disordered" evidence="4">
    <location>
        <begin position="85"/>
        <end position="107"/>
    </location>
</feature>
<proteinExistence type="inferred from homology"/>
<dbReference type="InterPro" id="IPR055370">
    <property type="entry name" value="Lsr2_DNA-bd"/>
</dbReference>
<dbReference type="InterPro" id="IPR036165">
    <property type="entry name" value="YefM-like_sf"/>
</dbReference>